<organism evidence="3 4">
    <name type="scientific">Ilyodon furcidens</name>
    <name type="common">goldbreast splitfin</name>
    <dbReference type="NCBI Taxonomy" id="33524"/>
    <lineage>
        <taxon>Eukaryota</taxon>
        <taxon>Metazoa</taxon>
        <taxon>Chordata</taxon>
        <taxon>Craniata</taxon>
        <taxon>Vertebrata</taxon>
        <taxon>Euteleostomi</taxon>
        <taxon>Actinopterygii</taxon>
        <taxon>Neopterygii</taxon>
        <taxon>Teleostei</taxon>
        <taxon>Neoteleostei</taxon>
        <taxon>Acanthomorphata</taxon>
        <taxon>Ovalentaria</taxon>
        <taxon>Atherinomorphae</taxon>
        <taxon>Cyprinodontiformes</taxon>
        <taxon>Goodeidae</taxon>
        <taxon>Ilyodon</taxon>
    </lineage>
</organism>
<feature type="coiled-coil region" evidence="1">
    <location>
        <begin position="109"/>
        <end position="164"/>
    </location>
</feature>
<accession>A0ABV0SV12</accession>
<keyword evidence="1" id="KW-0175">Coiled coil</keyword>
<keyword evidence="4" id="KW-1185">Reference proteome</keyword>
<evidence type="ECO:0000256" key="1">
    <source>
        <dbReference type="SAM" id="Coils"/>
    </source>
</evidence>
<evidence type="ECO:0000313" key="3">
    <source>
        <dbReference type="EMBL" id="MEQ2223358.1"/>
    </source>
</evidence>
<reference evidence="3 4" key="1">
    <citation type="submission" date="2021-06" db="EMBL/GenBank/DDBJ databases">
        <authorList>
            <person name="Palmer J.M."/>
        </authorList>
    </citation>
    <scope>NUCLEOTIDE SEQUENCE [LARGE SCALE GENOMIC DNA]</scope>
    <source>
        <strain evidence="4">if_2019</strain>
        <tissue evidence="3">Muscle</tissue>
    </source>
</reference>
<sequence>MPSTSIGGKSSLAEGKMEIDAVKDKRSVEEIHSYACPSNERDECTSSPSSLLKHRAKEARDEKNKGKQNEEEEPTLIELQEAIISTVTTKINARADQTDKAVQFNTIQIEHLKKSLEFCHQEVMDLKHQNTALKDQCSILKQKAEELEKKMDEADRYSRRLNLRRP</sequence>
<feature type="region of interest" description="Disordered" evidence="2">
    <location>
        <begin position="33"/>
        <end position="74"/>
    </location>
</feature>
<proteinExistence type="predicted"/>
<evidence type="ECO:0000256" key="2">
    <source>
        <dbReference type="SAM" id="MobiDB-lite"/>
    </source>
</evidence>
<comment type="caution">
    <text evidence="3">The sequence shown here is derived from an EMBL/GenBank/DDBJ whole genome shotgun (WGS) entry which is preliminary data.</text>
</comment>
<dbReference type="Proteomes" id="UP001482620">
    <property type="component" value="Unassembled WGS sequence"/>
</dbReference>
<feature type="compositionally biased region" description="Basic and acidic residues" evidence="2">
    <location>
        <begin position="58"/>
        <end position="69"/>
    </location>
</feature>
<gene>
    <name evidence="3" type="ORF">ILYODFUR_035961</name>
</gene>
<dbReference type="EMBL" id="JAHRIQ010007090">
    <property type="protein sequence ID" value="MEQ2223358.1"/>
    <property type="molecule type" value="Genomic_DNA"/>
</dbReference>
<name>A0ABV0SV12_9TELE</name>
<evidence type="ECO:0000313" key="4">
    <source>
        <dbReference type="Proteomes" id="UP001482620"/>
    </source>
</evidence>
<protein>
    <submittedName>
        <fullName evidence="3">Uncharacterized protein</fullName>
    </submittedName>
</protein>